<dbReference type="EMBL" id="KY963371">
    <property type="protein sequence ID" value="ARW58558.1"/>
    <property type="molecule type" value="Genomic_DNA"/>
</dbReference>
<evidence type="ECO:0000256" key="1">
    <source>
        <dbReference type="SAM" id="Coils"/>
    </source>
</evidence>
<dbReference type="KEGG" id="vg:79586988"/>
<sequence>MGTQELLMQLKKLERKVVQVETKVDKLKQTSIQKGDEIKLVYPHLGIQGEYLVEKIDNGVLELVAKETMKKIQE</sequence>
<protein>
    <submittedName>
        <fullName evidence="2">Uncharacterized protein</fullName>
    </submittedName>
</protein>
<dbReference type="RefSeq" id="YP_010739597.1">
    <property type="nucleotide sequence ID" value="NC_073042.1"/>
</dbReference>
<evidence type="ECO:0000313" key="3">
    <source>
        <dbReference type="Proteomes" id="UP000223221"/>
    </source>
</evidence>
<evidence type="ECO:0000313" key="2">
    <source>
        <dbReference type="EMBL" id="ARW58558.1"/>
    </source>
</evidence>
<dbReference type="Proteomes" id="UP000223221">
    <property type="component" value="Segment"/>
</dbReference>
<keyword evidence="3" id="KW-1185">Reference proteome</keyword>
<reference evidence="2 3" key="1">
    <citation type="submission" date="2017-04" db="EMBL/GenBank/DDBJ databases">
        <title>Bacillus anthracis phage Complete Genome.</title>
        <authorList>
            <person name="Alkalay S."/>
            <person name="Coppenhagen-Glazer S."/>
            <person name="Hazan R."/>
        </authorList>
    </citation>
    <scope>NUCLEOTIDE SEQUENCE [LARGE SCALE GENOMIC DNA]</scope>
</reference>
<keyword evidence="1" id="KW-0175">Coiled coil</keyword>
<dbReference type="GeneID" id="79586988"/>
<accession>A0A288WGC0</accession>
<organism evidence="2 3">
    <name type="scientific">Bacillus phage Carmel_SA</name>
    <dbReference type="NCBI Taxonomy" id="1983578"/>
    <lineage>
        <taxon>Viruses</taxon>
        <taxon>Duplodnaviria</taxon>
        <taxon>Heunggongvirae</taxon>
        <taxon>Uroviricota</taxon>
        <taxon>Caudoviricetes</taxon>
        <taxon>Wbetavirus</taxon>
        <taxon>Wbetavirus carmel</taxon>
    </lineage>
</organism>
<name>A0A288WGC0_9CAUD</name>
<proteinExistence type="predicted"/>
<feature type="coiled-coil region" evidence="1">
    <location>
        <begin position="3"/>
        <end position="30"/>
    </location>
</feature>